<organism evidence="2 3">
    <name type="scientific">Caballeronia humi</name>
    <dbReference type="NCBI Taxonomy" id="326474"/>
    <lineage>
        <taxon>Bacteria</taxon>
        <taxon>Pseudomonadati</taxon>
        <taxon>Pseudomonadota</taxon>
        <taxon>Betaproteobacteria</taxon>
        <taxon>Burkholderiales</taxon>
        <taxon>Burkholderiaceae</taxon>
        <taxon>Caballeronia</taxon>
    </lineage>
</organism>
<dbReference type="Proteomes" id="UP000054977">
    <property type="component" value="Unassembled WGS sequence"/>
</dbReference>
<reference evidence="2" key="1">
    <citation type="submission" date="2016-01" db="EMBL/GenBank/DDBJ databases">
        <authorList>
            <person name="Peeters C."/>
        </authorList>
    </citation>
    <scope>NUCLEOTIDE SEQUENCE [LARGE SCALE GENOMIC DNA]</scope>
    <source>
        <strain evidence="2">LMG 22934</strain>
    </source>
</reference>
<evidence type="ECO:0000256" key="1">
    <source>
        <dbReference type="SAM" id="SignalP"/>
    </source>
</evidence>
<evidence type="ECO:0000313" key="3">
    <source>
        <dbReference type="Proteomes" id="UP000054977"/>
    </source>
</evidence>
<gene>
    <name evidence="2" type="ORF">AWB65_06463</name>
</gene>
<dbReference type="AlphaFoldDB" id="A0A158JEB4"/>
<sequence length="98" mass="10515">MRRLYVAALLAALASPTVSLAANGETRGSVAGAQVSENAETFGLLHPEMSRIDGRISRWSKNGPALDQSGYGFTYGGSWESSAPSNILHERKALYVHH</sequence>
<feature type="chain" id="PRO_5011117764" description="Lipoprotein" evidence="1">
    <location>
        <begin position="22"/>
        <end position="98"/>
    </location>
</feature>
<comment type="caution">
    <text evidence="2">The sequence shown here is derived from an EMBL/GenBank/DDBJ whole genome shotgun (WGS) entry which is preliminary data.</text>
</comment>
<evidence type="ECO:0000313" key="2">
    <source>
        <dbReference type="EMBL" id="SAL67186.1"/>
    </source>
</evidence>
<evidence type="ECO:0008006" key="4">
    <source>
        <dbReference type="Google" id="ProtNLM"/>
    </source>
</evidence>
<accession>A0A158JEB4</accession>
<keyword evidence="3" id="KW-1185">Reference proteome</keyword>
<protein>
    <recommendedName>
        <fullName evidence="4">Lipoprotein</fullName>
    </recommendedName>
</protein>
<dbReference type="EMBL" id="FCNW02000084">
    <property type="protein sequence ID" value="SAL67186.1"/>
    <property type="molecule type" value="Genomic_DNA"/>
</dbReference>
<keyword evidence="1" id="KW-0732">Signal</keyword>
<name>A0A158JEB4_9BURK</name>
<proteinExistence type="predicted"/>
<feature type="signal peptide" evidence="1">
    <location>
        <begin position="1"/>
        <end position="21"/>
    </location>
</feature>